<proteinExistence type="inferred from homology"/>
<evidence type="ECO:0000256" key="2">
    <source>
        <dbReference type="ARBA" id="ARBA00039630"/>
    </source>
</evidence>
<dbReference type="Pfam" id="PF14753">
    <property type="entry name" value="FAM221"/>
    <property type="match status" value="1"/>
</dbReference>
<reference evidence="3" key="1">
    <citation type="submission" date="2020-06" db="EMBL/GenBank/DDBJ databases">
        <authorList>
            <consortium name="Wellcome Sanger Institute Data Sharing"/>
        </authorList>
    </citation>
    <scope>NUCLEOTIDE SEQUENCE [LARGE SCALE GENOMIC DNA]</scope>
</reference>
<gene>
    <name evidence="3" type="primary">fam221a</name>
</gene>
<reference evidence="3" key="2">
    <citation type="submission" date="2025-08" db="UniProtKB">
        <authorList>
            <consortium name="Ensembl"/>
        </authorList>
    </citation>
    <scope>IDENTIFICATION</scope>
</reference>
<organism evidence="3 4">
    <name type="scientific">Gouania willdenowi</name>
    <name type="common">Blunt-snouted clingfish</name>
    <name type="synonym">Lepadogaster willdenowi</name>
    <dbReference type="NCBI Taxonomy" id="441366"/>
    <lineage>
        <taxon>Eukaryota</taxon>
        <taxon>Metazoa</taxon>
        <taxon>Chordata</taxon>
        <taxon>Craniata</taxon>
        <taxon>Vertebrata</taxon>
        <taxon>Euteleostomi</taxon>
        <taxon>Actinopterygii</taxon>
        <taxon>Neopterygii</taxon>
        <taxon>Teleostei</taxon>
        <taxon>Neoteleostei</taxon>
        <taxon>Acanthomorphata</taxon>
        <taxon>Ovalentaria</taxon>
        <taxon>Blenniimorphae</taxon>
        <taxon>Blenniiformes</taxon>
        <taxon>Gobiesocoidei</taxon>
        <taxon>Gobiesocidae</taxon>
        <taxon>Gobiesocinae</taxon>
        <taxon>Gouania</taxon>
    </lineage>
</organism>
<reference evidence="3" key="3">
    <citation type="submission" date="2025-09" db="UniProtKB">
        <authorList>
            <consortium name="Ensembl"/>
        </authorList>
    </citation>
    <scope>IDENTIFICATION</scope>
</reference>
<sequence>MEKIQLSESSFKAVDDYCQYRRIVGEDDGGTLFTPEQYEEYKRKVLPQRVKNRLYVSYGVPGGIDCNLIGPETQCFCTHKFKQHKTEWETVPSVRPLALQCLAKGCRCTGYQYVPKIGSNPVRCRCKHLPQDHYEAAGHLCKMCSSCSGFKSTFTCGCGKPSSVHQTLVETKEEREARGRPVGWGVPYAAMGGLTGFSSLLDGYLALEARDSGIMNFVLCPFIHLFSLIQSQIPPFEADVSQPADENTTFFRLRTMDSDLEMLCLIPVASHMAANRPSAC</sequence>
<dbReference type="PANTHER" id="PTHR31214:SF2">
    <property type="entry name" value="PROTEIN FAM221A"/>
    <property type="match status" value="1"/>
</dbReference>
<comment type="similarity">
    <text evidence="1">Belongs to the FAM221 family.</text>
</comment>
<name>A0A8C5D6S1_GOUWI</name>
<dbReference type="PANTHER" id="PTHR31214">
    <property type="entry name" value="PROTEIN FAM221A-RELATED"/>
    <property type="match status" value="1"/>
</dbReference>
<dbReference type="AlphaFoldDB" id="A0A8C5D6S1"/>
<dbReference type="InterPro" id="IPR026755">
    <property type="entry name" value="Fam221a/b"/>
</dbReference>
<dbReference type="Proteomes" id="UP000694680">
    <property type="component" value="Chromosome 11"/>
</dbReference>
<keyword evidence="4" id="KW-1185">Reference proteome</keyword>
<evidence type="ECO:0000256" key="1">
    <source>
        <dbReference type="ARBA" id="ARBA00011026"/>
    </source>
</evidence>
<evidence type="ECO:0000313" key="4">
    <source>
        <dbReference type="Proteomes" id="UP000694680"/>
    </source>
</evidence>
<evidence type="ECO:0000313" key="3">
    <source>
        <dbReference type="Ensembl" id="ENSGWIP00000002808.1"/>
    </source>
</evidence>
<dbReference type="Ensembl" id="ENSGWIT00000003037.1">
    <property type="protein sequence ID" value="ENSGWIP00000002808.1"/>
    <property type="gene ID" value="ENSGWIG00000001526.1"/>
</dbReference>
<protein>
    <recommendedName>
        <fullName evidence="2">Protein FAM221A</fullName>
    </recommendedName>
</protein>
<accession>A0A8C5D6S1</accession>